<evidence type="ECO:0000313" key="3">
    <source>
        <dbReference type="EMBL" id="MFC6592086.1"/>
    </source>
</evidence>
<dbReference type="InterPro" id="IPR015422">
    <property type="entry name" value="PyrdxlP-dep_Trfase_small"/>
</dbReference>
<dbReference type="InterPro" id="IPR015424">
    <property type="entry name" value="PyrdxlP-dep_Trfase"/>
</dbReference>
<keyword evidence="3" id="KW-0032">Aminotransferase</keyword>
<dbReference type="InterPro" id="IPR004839">
    <property type="entry name" value="Aminotransferase_I/II_large"/>
</dbReference>
<dbReference type="RefSeq" id="WP_380083100.1">
    <property type="nucleotide sequence ID" value="NZ_JBHSWD010000001.1"/>
</dbReference>
<dbReference type="EMBL" id="JBHSWD010000001">
    <property type="protein sequence ID" value="MFC6592086.1"/>
    <property type="molecule type" value="Genomic_DNA"/>
</dbReference>
<dbReference type="PANTHER" id="PTHR42858">
    <property type="entry name" value="AMINOTRANSFERASE"/>
    <property type="match status" value="1"/>
</dbReference>
<keyword evidence="3" id="KW-0808">Transferase</keyword>
<evidence type="ECO:0000259" key="2">
    <source>
        <dbReference type="Pfam" id="PF00155"/>
    </source>
</evidence>
<feature type="region of interest" description="Disordered" evidence="1">
    <location>
        <begin position="379"/>
        <end position="404"/>
    </location>
</feature>
<accession>A0ABW1YDB4</accession>
<protein>
    <submittedName>
        <fullName evidence="3">PLP-dependent aminotransferase family protein</fullName>
    </submittedName>
</protein>
<dbReference type="SUPFAM" id="SSF53383">
    <property type="entry name" value="PLP-dependent transferases"/>
    <property type="match status" value="1"/>
</dbReference>
<dbReference type="InterPro" id="IPR015421">
    <property type="entry name" value="PyrdxlP-dep_Trfase_major"/>
</dbReference>
<dbReference type="Gene3D" id="3.40.640.10">
    <property type="entry name" value="Type I PLP-dependent aspartate aminotransferase-like (Major domain)"/>
    <property type="match status" value="1"/>
</dbReference>
<name>A0ABW1YDB4_9DEIO</name>
<dbReference type="CDD" id="cd00609">
    <property type="entry name" value="AAT_like"/>
    <property type="match status" value="1"/>
</dbReference>
<dbReference type="Gene3D" id="3.90.1150.10">
    <property type="entry name" value="Aspartate Aminotransferase, domain 1"/>
    <property type="match status" value="1"/>
</dbReference>
<reference evidence="4" key="1">
    <citation type="journal article" date="2019" name="Int. J. Syst. Evol. Microbiol.">
        <title>The Global Catalogue of Microorganisms (GCM) 10K type strain sequencing project: providing services to taxonomists for standard genome sequencing and annotation.</title>
        <authorList>
            <consortium name="The Broad Institute Genomics Platform"/>
            <consortium name="The Broad Institute Genome Sequencing Center for Infectious Disease"/>
            <person name="Wu L."/>
            <person name="Ma J."/>
        </authorList>
    </citation>
    <scope>NUCLEOTIDE SEQUENCE [LARGE SCALE GENOMIC DNA]</scope>
    <source>
        <strain evidence="4">CGMCC 1.15772</strain>
    </source>
</reference>
<sequence length="404" mass="43989">MSGDFLNLGLGYPAAPLLPRQQLAEAAQHRFSQDDLYFLQYGDELGDPELRRELAAFLTQQYGCPVPQEQLMISGGISQALELVCDTLAQPGDTILTEATTYFLAPPIFAARGLNLVPCPLEASGSEGGPELAALEALVQQYRPRFLYTIPAHHNPTGLSQSEERRRQIAQLAERYGFTILADEVYQLLHFGPQSAPPYSCWVPGGQVISLGTFSKILAPGLRVGWIHARPETLERLAANPTLLSGGGMNPLGAALVSSVLERGMASGLRDLRARLAEQAQALSSALHEFSQAGQPLEGTRWSEPEGGYFTWLHLPPNCLPPHWPLRPSKPASAFIPACAFRSLATRPTRRGFVLPFIRRQSCKRPCAAWQKRRGNCGQQAKARSGWAAPRSATSAQADNPAGY</sequence>
<comment type="caution">
    <text evidence="3">The sequence shown here is derived from an EMBL/GenBank/DDBJ whole genome shotgun (WGS) entry which is preliminary data.</text>
</comment>
<keyword evidence="4" id="KW-1185">Reference proteome</keyword>
<proteinExistence type="predicted"/>
<evidence type="ECO:0000256" key="1">
    <source>
        <dbReference type="SAM" id="MobiDB-lite"/>
    </source>
</evidence>
<gene>
    <name evidence="3" type="ORF">ACFP81_08785</name>
</gene>
<dbReference type="Pfam" id="PF00155">
    <property type="entry name" value="Aminotran_1_2"/>
    <property type="match status" value="1"/>
</dbReference>
<dbReference type="GO" id="GO:0008483">
    <property type="term" value="F:transaminase activity"/>
    <property type="evidence" value="ECO:0007669"/>
    <property type="project" value="UniProtKB-KW"/>
</dbReference>
<dbReference type="PANTHER" id="PTHR42858:SF1">
    <property type="entry name" value="LD15494P"/>
    <property type="match status" value="1"/>
</dbReference>
<dbReference type="Proteomes" id="UP001596297">
    <property type="component" value="Unassembled WGS sequence"/>
</dbReference>
<feature type="domain" description="Aminotransferase class I/classII large" evidence="2">
    <location>
        <begin position="7"/>
        <end position="318"/>
    </location>
</feature>
<organism evidence="3 4">
    <name type="scientific">Deinococcus lacus</name>
    <dbReference type="NCBI Taxonomy" id="392561"/>
    <lineage>
        <taxon>Bacteria</taxon>
        <taxon>Thermotogati</taxon>
        <taxon>Deinococcota</taxon>
        <taxon>Deinococci</taxon>
        <taxon>Deinococcales</taxon>
        <taxon>Deinococcaceae</taxon>
        <taxon>Deinococcus</taxon>
    </lineage>
</organism>
<evidence type="ECO:0000313" key="4">
    <source>
        <dbReference type="Proteomes" id="UP001596297"/>
    </source>
</evidence>